<feature type="coiled-coil region" evidence="1">
    <location>
        <begin position="202"/>
        <end position="229"/>
    </location>
</feature>
<dbReference type="Proteomes" id="UP000295023">
    <property type="component" value="Unassembled WGS sequence"/>
</dbReference>
<proteinExistence type="predicted"/>
<evidence type="ECO:0000313" key="3">
    <source>
        <dbReference type="Proteomes" id="UP000295023"/>
    </source>
</evidence>
<organism evidence="2 3">
    <name type="scientific">Roseicella aquatilis</name>
    <dbReference type="NCBI Taxonomy" id="2527868"/>
    <lineage>
        <taxon>Bacteria</taxon>
        <taxon>Pseudomonadati</taxon>
        <taxon>Pseudomonadota</taxon>
        <taxon>Alphaproteobacteria</taxon>
        <taxon>Acetobacterales</taxon>
        <taxon>Roseomonadaceae</taxon>
        <taxon>Roseicella</taxon>
    </lineage>
</organism>
<name>A0A4R4DRV1_9PROT</name>
<dbReference type="RefSeq" id="WP_132286757.1">
    <property type="nucleotide sequence ID" value="NZ_SKBM01000006.1"/>
</dbReference>
<dbReference type="EMBL" id="SKBM01000006">
    <property type="protein sequence ID" value="TCZ63925.1"/>
    <property type="molecule type" value="Genomic_DNA"/>
</dbReference>
<dbReference type="OrthoDB" id="6057784at2"/>
<evidence type="ECO:0000256" key="1">
    <source>
        <dbReference type="SAM" id="Coils"/>
    </source>
</evidence>
<evidence type="ECO:0000313" key="2">
    <source>
        <dbReference type="EMBL" id="TCZ63925.1"/>
    </source>
</evidence>
<reference evidence="2 3" key="1">
    <citation type="submission" date="2019-03" db="EMBL/GenBank/DDBJ databases">
        <title>Paracraurococcus aquatilis NE82 genome sequence.</title>
        <authorList>
            <person name="Zhao Y."/>
            <person name="Du Z."/>
        </authorList>
    </citation>
    <scope>NUCLEOTIDE SEQUENCE [LARGE SCALE GENOMIC DNA]</scope>
    <source>
        <strain evidence="2 3">NE82</strain>
    </source>
</reference>
<accession>A0A4R4DRV1</accession>
<keyword evidence="3" id="KW-1185">Reference proteome</keyword>
<comment type="caution">
    <text evidence="2">The sequence shown here is derived from an EMBL/GenBank/DDBJ whole genome shotgun (WGS) entry which is preliminary data.</text>
</comment>
<dbReference type="AlphaFoldDB" id="A0A4R4DRV1"/>
<keyword evidence="1" id="KW-0175">Coiled coil</keyword>
<protein>
    <submittedName>
        <fullName evidence="2">Uncharacterized protein</fullName>
    </submittedName>
</protein>
<gene>
    <name evidence="2" type="ORF">EXY23_08050</name>
</gene>
<sequence>MDVYENVVVGNFLFALGLRMGMRHGVAPVEPLSVNLLQQTPLDQTLGDVVLGSKTLFRIIEFKRAASRSDKEEGKLRRLAAGLAARRARRLEKLSRKIHWYVRSDFRRSHDEVSVVPYLDFMRGVAPTKFTDFIDQTAEEVNAGPLGDEVVVDCRKYLDLLSHVHDDDGKDASGCLIVFVGSDGGMRFIPVDNVRDFLRTPRELSDRLVAQQQARLREAEQRVAARQRAELAREAEVQEQRMSRGLSMGG</sequence>